<proteinExistence type="predicted"/>
<gene>
    <name evidence="9" type="ORF">CINC_LOCUS2739</name>
</gene>
<dbReference type="FunFam" id="3.30.70.330:FF:000207">
    <property type="entry name" value="RNA-binding region (RNP1, RRM)-containing 3"/>
    <property type="match status" value="1"/>
</dbReference>
<evidence type="ECO:0000256" key="4">
    <source>
        <dbReference type="ARBA" id="ARBA00022884"/>
    </source>
</evidence>
<dbReference type="InterPro" id="IPR012677">
    <property type="entry name" value="Nucleotide-bd_a/b_plait_sf"/>
</dbReference>
<dbReference type="SMART" id="SM00360">
    <property type="entry name" value="RRM"/>
    <property type="match status" value="2"/>
</dbReference>
<dbReference type="AlphaFoldDB" id="A0A9N8KVN1"/>
<feature type="compositionally biased region" description="Acidic residues" evidence="7">
    <location>
        <begin position="194"/>
        <end position="206"/>
    </location>
</feature>
<dbReference type="InterPro" id="IPR000504">
    <property type="entry name" value="RRM_dom"/>
</dbReference>
<evidence type="ECO:0000256" key="5">
    <source>
        <dbReference type="ARBA" id="ARBA00023242"/>
    </source>
</evidence>
<dbReference type="Gene3D" id="6.10.250.610">
    <property type="match status" value="1"/>
</dbReference>
<evidence type="ECO:0000256" key="2">
    <source>
        <dbReference type="ARBA" id="ARBA00020364"/>
    </source>
</evidence>
<keyword evidence="10" id="KW-1185">Reference proteome</keyword>
<dbReference type="CDD" id="cd12239">
    <property type="entry name" value="RRM2_RBM40_like"/>
    <property type="match status" value="1"/>
</dbReference>
<accession>A0A9N8KVN1</accession>
<comment type="subcellular location">
    <subcellularLocation>
        <location evidence="1">Nucleus</location>
    </subcellularLocation>
</comment>
<evidence type="ECO:0000256" key="7">
    <source>
        <dbReference type="SAM" id="MobiDB-lite"/>
    </source>
</evidence>
<evidence type="ECO:0000256" key="1">
    <source>
        <dbReference type="ARBA" id="ARBA00004123"/>
    </source>
</evidence>
<dbReference type="PROSITE" id="PS50102">
    <property type="entry name" value="RRM"/>
    <property type="match status" value="1"/>
</dbReference>
<dbReference type="PANTHER" id="PTHR16105:SF0">
    <property type="entry name" value="RNA-BINDING REGION-CONTAINING PROTEIN 3"/>
    <property type="match status" value="1"/>
</dbReference>
<evidence type="ECO:0000256" key="3">
    <source>
        <dbReference type="ARBA" id="ARBA00022737"/>
    </source>
</evidence>
<evidence type="ECO:0000256" key="6">
    <source>
        <dbReference type="PROSITE-ProRule" id="PRU00176"/>
    </source>
</evidence>
<dbReference type="OrthoDB" id="448399at2759"/>
<dbReference type="GO" id="GO:0030626">
    <property type="term" value="F:U12 snRNA binding"/>
    <property type="evidence" value="ECO:0007669"/>
    <property type="project" value="TreeGrafter"/>
</dbReference>
<evidence type="ECO:0000313" key="10">
    <source>
        <dbReference type="Proteomes" id="UP001154114"/>
    </source>
</evidence>
<dbReference type="GO" id="GO:0097157">
    <property type="term" value="F:pre-mRNA intronic binding"/>
    <property type="evidence" value="ECO:0007669"/>
    <property type="project" value="TreeGrafter"/>
</dbReference>
<dbReference type="Gene3D" id="3.30.70.330">
    <property type="match status" value="2"/>
</dbReference>
<dbReference type="PANTHER" id="PTHR16105">
    <property type="entry name" value="RNA-BINDING REGION-CONTAINING PROTEIN 3"/>
    <property type="match status" value="1"/>
</dbReference>
<dbReference type="InterPro" id="IPR035979">
    <property type="entry name" value="RBD_domain_sf"/>
</dbReference>
<keyword evidence="4 6" id="KW-0694">RNA-binding</keyword>
<keyword evidence="5" id="KW-0539">Nucleus</keyword>
<evidence type="ECO:0000259" key="8">
    <source>
        <dbReference type="PROSITE" id="PS50102"/>
    </source>
</evidence>
<dbReference type="Pfam" id="PF00076">
    <property type="entry name" value="RRM_1"/>
    <property type="match status" value="1"/>
</dbReference>
<reference evidence="9" key="1">
    <citation type="submission" date="2021-12" db="EMBL/GenBank/DDBJ databases">
        <authorList>
            <person name="King R."/>
        </authorList>
    </citation>
    <scope>NUCLEOTIDE SEQUENCE</scope>
</reference>
<evidence type="ECO:0000313" key="9">
    <source>
        <dbReference type="EMBL" id="CAD0201060.1"/>
    </source>
</evidence>
<protein>
    <recommendedName>
        <fullName evidence="2">RNA-binding region-containing protein 3</fullName>
    </recommendedName>
</protein>
<dbReference type="GO" id="GO:0000398">
    <property type="term" value="P:mRNA splicing, via spliceosome"/>
    <property type="evidence" value="ECO:0007669"/>
    <property type="project" value="TreeGrafter"/>
</dbReference>
<dbReference type="EMBL" id="LR824016">
    <property type="protein sequence ID" value="CAD0201060.1"/>
    <property type="molecule type" value="Genomic_DNA"/>
</dbReference>
<name>A0A9N8KVN1_CHRIL</name>
<organism evidence="9 10">
    <name type="scientific">Chrysodeixis includens</name>
    <name type="common">Soybean looper</name>
    <name type="synonym">Pseudoplusia includens</name>
    <dbReference type="NCBI Taxonomy" id="689277"/>
    <lineage>
        <taxon>Eukaryota</taxon>
        <taxon>Metazoa</taxon>
        <taxon>Ecdysozoa</taxon>
        <taxon>Arthropoda</taxon>
        <taxon>Hexapoda</taxon>
        <taxon>Insecta</taxon>
        <taxon>Pterygota</taxon>
        <taxon>Neoptera</taxon>
        <taxon>Endopterygota</taxon>
        <taxon>Lepidoptera</taxon>
        <taxon>Glossata</taxon>
        <taxon>Ditrysia</taxon>
        <taxon>Noctuoidea</taxon>
        <taxon>Noctuidae</taxon>
        <taxon>Plusiinae</taxon>
        <taxon>Chrysodeixis</taxon>
    </lineage>
</organism>
<sequence>MSKVLMIRHLPATLSFKDKEQLLKHFGAERIWEARSKRNYLFASFSTVEKAKASLLRLHQLEIAHRRLVVEYSTDKEPITDKKPESDQNSETTKLLNEFLKALNAWNPSVDFYQPPPAHLKYKYPDITPNIAINIIHALFTHKPFYTQALHLMNKMCLDVPFEENEKCVEFFKETFREYFVGDIQLPPPPVSETESEISSAEDDGGLEPKVQPLRNLVTRKRKLPVPKHNPAKLLSLHLPTKVMKTMVNQEEVFETVTPIVEPKKIMLNVHQDALQKPIEEPEVVGEIGKFQKEEQPAEVEETRIEPEQPILTRKELLKNRLSYSDMKVLPVFKNYHPGQPSMRLYIKNLAKSVTEQDVTRVYQRYVDGLTDEELTGFDVRVMQEGRMKGQAFVTFPKVRIAETALTETNGYLLKERPMVVQFARAANKKTIE</sequence>
<dbReference type="InterPro" id="IPR045164">
    <property type="entry name" value="RBM41/RNPC3"/>
</dbReference>
<keyword evidence="3" id="KW-0677">Repeat</keyword>
<dbReference type="GO" id="GO:0005689">
    <property type="term" value="C:U12-type spliceosomal complex"/>
    <property type="evidence" value="ECO:0007669"/>
    <property type="project" value="TreeGrafter"/>
</dbReference>
<feature type="domain" description="RRM" evidence="8">
    <location>
        <begin position="343"/>
        <end position="426"/>
    </location>
</feature>
<dbReference type="Proteomes" id="UP001154114">
    <property type="component" value="Chromosome 13"/>
</dbReference>
<feature type="region of interest" description="Disordered" evidence="7">
    <location>
        <begin position="189"/>
        <end position="209"/>
    </location>
</feature>
<dbReference type="SUPFAM" id="SSF54928">
    <property type="entry name" value="RNA-binding domain, RBD"/>
    <property type="match status" value="2"/>
</dbReference>